<dbReference type="AlphaFoldDB" id="A0AAV4B5Y3"/>
<keyword evidence="2" id="KW-1185">Reference proteome</keyword>
<name>A0AAV4B5Y3_9GAST</name>
<comment type="caution">
    <text evidence="1">The sequence shown here is derived from an EMBL/GenBank/DDBJ whole genome shotgun (WGS) entry which is preliminary data.</text>
</comment>
<feature type="non-terminal residue" evidence="1">
    <location>
        <position position="1"/>
    </location>
</feature>
<dbReference type="EMBL" id="BLXT01004533">
    <property type="protein sequence ID" value="GFO14221.1"/>
    <property type="molecule type" value="Genomic_DNA"/>
</dbReference>
<gene>
    <name evidence="1" type="ORF">PoB_004072600</name>
</gene>
<proteinExistence type="predicted"/>
<evidence type="ECO:0000313" key="2">
    <source>
        <dbReference type="Proteomes" id="UP000735302"/>
    </source>
</evidence>
<evidence type="ECO:0000313" key="1">
    <source>
        <dbReference type="EMBL" id="GFO14221.1"/>
    </source>
</evidence>
<dbReference type="Proteomes" id="UP000735302">
    <property type="component" value="Unassembled WGS sequence"/>
</dbReference>
<reference evidence="1 2" key="1">
    <citation type="journal article" date="2021" name="Elife">
        <title>Chloroplast acquisition without the gene transfer in kleptoplastic sea slugs, Plakobranchus ocellatus.</title>
        <authorList>
            <person name="Maeda T."/>
            <person name="Takahashi S."/>
            <person name="Yoshida T."/>
            <person name="Shimamura S."/>
            <person name="Takaki Y."/>
            <person name="Nagai Y."/>
            <person name="Toyoda A."/>
            <person name="Suzuki Y."/>
            <person name="Arimoto A."/>
            <person name="Ishii H."/>
            <person name="Satoh N."/>
            <person name="Nishiyama T."/>
            <person name="Hasebe M."/>
            <person name="Maruyama T."/>
            <person name="Minagawa J."/>
            <person name="Obokata J."/>
            <person name="Shigenobu S."/>
        </authorList>
    </citation>
    <scope>NUCLEOTIDE SEQUENCE [LARGE SCALE GENOMIC DNA]</scope>
</reference>
<sequence>TPSLHVHSHISLETPALPQTVYLRMRGEAPISVSVFFNNNALPTLVCSPRDLGKTDAQRAH</sequence>
<accession>A0AAV4B5Y3</accession>
<protein>
    <submittedName>
        <fullName evidence="1">Uncharacterized protein</fullName>
    </submittedName>
</protein>
<organism evidence="1 2">
    <name type="scientific">Plakobranchus ocellatus</name>
    <dbReference type="NCBI Taxonomy" id="259542"/>
    <lineage>
        <taxon>Eukaryota</taxon>
        <taxon>Metazoa</taxon>
        <taxon>Spiralia</taxon>
        <taxon>Lophotrochozoa</taxon>
        <taxon>Mollusca</taxon>
        <taxon>Gastropoda</taxon>
        <taxon>Heterobranchia</taxon>
        <taxon>Euthyneura</taxon>
        <taxon>Panpulmonata</taxon>
        <taxon>Sacoglossa</taxon>
        <taxon>Placobranchoidea</taxon>
        <taxon>Plakobranchidae</taxon>
        <taxon>Plakobranchus</taxon>
    </lineage>
</organism>